<keyword evidence="3" id="KW-1185">Reference proteome</keyword>
<dbReference type="EMBL" id="CP076133">
    <property type="protein sequence ID" value="QWG05326.1"/>
    <property type="molecule type" value="Genomic_DNA"/>
</dbReference>
<evidence type="ECO:0000313" key="3">
    <source>
        <dbReference type="Proteomes" id="UP000678679"/>
    </source>
</evidence>
<dbReference type="Proteomes" id="UP000678679">
    <property type="component" value="Chromosome 2"/>
</dbReference>
<sequence length="556" mass="61476">MYQLTNKYGILLCLIFLQFIFTSNSYSQTYHGNEMLVNGDFELPLSVGWFGVDDYEKSKEVDSNSTGKNSLRIQTSTGIAAVITQQNSFFPITIGDQYILSGRLKASNMSSSLNIHLIPAGNSVTASDNRVEIKKPGEVDGDVQGQADQWIYFEKVFTIDHQYIENGNDGDAVLSQLHINSASGNGEFDIYLDDFSLKQYDITPKVNAGNDVATQAGNVVRLSGNMNTDAPFEFTWTAPDGIQLSNTNQLSTSFTVPEDTPLETEYTFTLTATDMLTSVSDQVDVIIIPDVIASAGEDQTVESDSVVTLDASKSLPLNSTFTWFTPLEIQLDDYTAVQPTFVAPEVESDTTFIITLTSNYKGVTSNDTVEVTVQPKPPLLAIAHAGSRQIVNAGDTVMLDASLSELHKEGYLKWNAPVDIILSDPSHMQPTFVAPQVPTTTNYSIGLQVFYEDQIVTDHVIITIHPVEVEVEIPTSLDQIDKIIRKCYPNPTNQYVYIESIDQSLLSIYSLTGEKYKEMKLTEGKHQIDLSDLRNGVYIFKFNSDRSAGQVKVIKK</sequence>
<dbReference type="Gene3D" id="2.60.120.260">
    <property type="entry name" value="Galactose-binding domain-like"/>
    <property type="match status" value="1"/>
</dbReference>
<protein>
    <submittedName>
        <fullName evidence="2">T9SS type A sorting domain-containing protein</fullName>
    </submittedName>
</protein>
<gene>
    <name evidence="2" type="ORF">KMW28_23170</name>
</gene>
<dbReference type="InterPro" id="IPR026444">
    <property type="entry name" value="Secre_tail"/>
</dbReference>
<dbReference type="Gene3D" id="2.60.40.10">
    <property type="entry name" value="Immunoglobulins"/>
    <property type="match status" value="2"/>
</dbReference>
<reference evidence="2 3" key="1">
    <citation type="submission" date="2021-05" db="EMBL/GenBank/DDBJ databases">
        <title>Comparative genomic studies on the polysaccharide-degrading batcterial strains of the Flammeovirga genus.</title>
        <authorList>
            <person name="Zewei F."/>
            <person name="Zheng Z."/>
            <person name="Yu L."/>
            <person name="Ruyue G."/>
            <person name="Yanhong M."/>
            <person name="Yuanyuan C."/>
            <person name="Jingyan G."/>
            <person name="Wenjun H."/>
        </authorList>
    </citation>
    <scope>NUCLEOTIDE SEQUENCE [LARGE SCALE GENOMIC DNA]</scope>
    <source>
        <strain evidence="2 3">NBRC:100898</strain>
    </source>
</reference>
<evidence type="ECO:0000313" key="2">
    <source>
        <dbReference type="EMBL" id="QWG05326.1"/>
    </source>
</evidence>
<dbReference type="Pfam" id="PF18962">
    <property type="entry name" value="Por_Secre_tail"/>
    <property type="match status" value="1"/>
</dbReference>
<dbReference type="AlphaFoldDB" id="A0AAX1NCT4"/>
<evidence type="ECO:0000259" key="1">
    <source>
        <dbReference type="Pfam" id="PF18962"/>
    </source>
</evidence>
<dbReference type="InterPro" id="IPR013783">
    <property type="entry name" value="Ig-like_fold"/>
</dbReference>
<dbReference type="KEGG" id="fya:KMW28_23170"/>
<dbReference type="RefSeq" id="WP_169662014.1">
    <property type="nucleotide sequence ID" value="NZ_CP076133.1"/>
</dbReference>
<name>A0AAX1NCT4_9BACT</name>
<organism evidence="2 3">
    <name type="scientific">Flammeovirga yaeyamensis</name>
    <dbReference type="NCBI Taxonomy" id="367791"/>
    <lineage>
        <taxon>Bacteria</taxon>
        <taxon>Pseudomonadati</taxon>
        <taxon>Bacteroidota</taxon>
        <taxon>Cytophagia</taxon>
        <taxon>Cytophagales</taxon>
        <taxon>Flammeovirgaceae</taxon>
        <taxon>Flammeovirga</taxon>
    </lineage>
</organism>
<proteinExistence type="predicted"/>
<accession>A0AAX1NCT4</accession>
<dbReference type="NCBIfam" id="TIGR04183">
    <property type="entry name" value="Por_Secre_tail"/>
    <property type="match status" value="1"/>
</dbReference>
<feature type="domain" description="Secretion system C-terminal sorting" evidence="1">
    <location>
        <begin position="488"/>
        <end position="553"/>
    </location>
</feature>